<protein>
    <recommendedName>
        <fullName evidence="4">Secreted protein</fullName>
    </recommendedName>
</protein>
<evidence type="ECO:0000256" key="1">
    <source>
        <dbReference type="SAM" id="SignalP"/>
    </source>
</evidence>
<dbReference type="AlphaFoldDB" id="A0A3S5CRB6"/>
<proteinExistence type="predicted"/>
<name>A0A3S5CRB6_9PLAT</name>
<dbReference type="Proteomes" id="UP000784294">
    <property type="component" value="Unassembled WGS sequence"/>
</dbReference>
<keyword evidence="1" id="KW-0732">Signal</keyword>
<organism evidence="2 3">
    <name type="scientific">Protopolystoma xenopodis</name>
    <dbReference type="NCBI Taxonomy" id="117903"/>
    <lineage>
        <taxon>Eukaryota</taxon>
        <taxon>Metazoa</taxon>
        <taxon>Spiralia</taxon>
        <taxon>Lophotrochozoa</taxon>
        <taxon>Platyhelminthes</taxon>
        <taxon>Monogenea</taxon>
        <taxon>Polyopisthocotylea</taxon>
        <taxon>Polystomatidea</taxon>
        <taxon>Polystomatidae</taxon>
        <taxon>Protopolystoma</taxon>
    </lineage>
</organism>
<evidence type="ECO:0000313" key="3">
    <source>
        <dbReference type="Proteomes" id="UP000784294"/>
    </source>
</evidence>
<evidence type="ECO:0000313" key="2">
    <source>
        <dbReference type="EMBL" id="VEL41831.1"/>
    </source>
</evidence>
<gene>
    <name evidence="2" type="ORF">PXEA_LOCUS35271</name>
</gene>
<sequence>MSAERLRSARCLQTSLPLWSLWLVCLYTDTAICICDTNNAWGLSLWRNGKRHWHSAKPNVRDCAISDKMRVAGDPRQSETENGRSAFTSLEESVCEAQFFLPSGRCSTYTMSCVFMMSDSA</sequence>
<keyword evidence="3" id="KW-1185">Reference proteome</keyword>
<evidence type="ECO:0008006" key="4">
    <source>
        <dbReference type="Google" id="ProtNLM"/>
    </source>
</evidence>
<comment type="caution">
    <text evidence="2">The sequence shown here is derived from an EMBL/GenBank/DDBJ whole genome shotgun (WGS) entry which is preliminary data.</text>
</comment>
<reference evidence="2" key="1">
    <citation type="submission" date="2018-11" db="EMBL/GenBank/DDBJ databases">
        <authorList>
            <consortium name="Pathogen Informatics"/>
        </authorList>
    </citation>
    <scope>NUCLEOTIDE SEQUENCE</scope>
</reference>
<feature type="chain" id="PRO_5018734079" description="Secreted protein" evidence="1">
    <location>
        <begin position="34"/>
        <end position="121"/>
    </location>
</feature>
<feature type="signal peptide" evidence="1">
    <location>
        <begin position="1"/>
        <end position="33"/>
    </location>
</feature>
<accession>A0A3S5CRB6</accession>
<dbReference type="EMBL" id="CAAALY010271233">
    <property type="protein sequence ID" value="VEL41831.1"/>
    <property type="molecule type" value="Genomic_DNA"/>
</dbReference>